<feature type="domain" description="Helicase ATP-binding" evidence="2">
    <location>
        <begin position="506"/>
        <end position="692"/>
    </location>
</feature>
<organism evidence="5 6">
    <name type="scientific">Prolixibacter denitrificans</name>
    <dbReference type="NCBI Taxonomy" id="1541063"/>
    <lineage>
        <taxon>Bacteria</taxon>
        <taxon>Pseudomonadati</taxon>
        <taxon>Bacteroidota</taxon>
        <taxon>Bacteroidia</taxon>
        <taxon>Marinilabiliales</taxon>
        <taxon>Prolixibacteraceae</taxon>
        <taxon>Prolixibacter</taxon>
    </lineage>
</organism>
<evidence type="ECO:0000313" key="5">
    <source>
        <dbReference type="EMBL" id="PSK83869.1"/>
    </source>
</evidence>
<dbReference type="PROSITE" id="PS51194">
    <property type="entry name" value="HELICASE_CTER"/>
    <property type="match status" value="1"/>
</dbReference>
<accession>A0A2P8CG46</accession>
<dbReference type="Pfam" id="PF00176">
    <property type="entry name" value="SNF2-rel_dom"/>
    <property type="match status" value="1"/>
</dbReference>
<feature type="domain" description="Helicase C-terminal" evidence="3">
    <location>
        <begin position="817"/>
        <end position="974"/>
    </location>
</feature>
<dbReference type="Proteomes" id="UP000240621">
    <property type="component" value="Unassembled WGS sequence"/>
</dbReference>
<dbReference type="EMBL" id="PYGC01000003">
    <property type="protein sequence ID" value="PSK83869.1"/>
    <property type="molecule type" value="Genomic_DNA"/>
</dbReference>
<reference evidence="4 7" key="2">
    <citation type="submission" date="2019-10" db="EMBL/GenBank/DDBJ databases">
        <title>Prolixibacter strains distinguished by the presence of nitrate reductase genes were adept at nitrate-dependent anaerobic corrosion of metallic iron and carbon steel.</title>
        <authorList>
            <person name="Iino T."/>
            <person name="Shono N."/>
            <person name="Ito K."/>
            <person name="Nakamura R."/>
            <person name="Sueoka K."/>
            <person name="Harayama S."/>
            <person name="Ohkuma M."/>
        </authorList>
    </citation>
    <scope>NUCLEOTIDE SEQUENCE [LARGE SCALE GENOMIC DNA]</scope>
    <source>
        <strain evidence="4 7">MIC1-1</strain>
    </source>
</reference>
<dbReference type="InterPro" id="IPR038718">
    <property type="entry name" value="SNF2-like_sf"/>
</dbReference>
<dbReference type="GO" id="GO:0016787">
    <property type="term" value="F:hydrolase activity"/>
    <property type="evidence" value="ECO:0007669"/>
    <property type="project" value="UniProtKB-KW"/>
</dbReference>
<dbReference type="OrthoDB" id="9760715at2"/>
<keyword evidence="5" id="KW-0067">ATP-binding</keyword>
<keyword evidence="7" id="KW-1185">Reference proteome</keyword>
<keyword evidence="1" id="KW-0378">Hydrolase</keyword>
<dbReference type="InterPro" id="IPR050496">
    <property type="entry name" value="SNF2_RAD54_helicase_repair"/>
</dbReference>
<evidence type="ECO:0000313" key="7">
    <source>
        <dbReference type="Proteomes" id="UP000396862"/>
    </source>
</evidence>
<dbReference type="SUPFAM" id="SSF52540">
    <property type="entry name" value="P-loop containing nucleoside triphosphate hydrolases"/>
    <property type="match status" value="2"/>
</dbReference>
<dbReference type="PANTHER" id="PTHR45629:SF7">
    <property type="entry name" value="DNA EXCISION REPAIR PROTEIN ERCC-6-RELATED"/>
    <property type="match status" value="1"/>
</dbReference>
<dbReference type="InterPro" id="IPR049730">
    <property type="entry name" value="SNF2/RAD54-like_C"/>
</dbReference>
<dbReference type="InterPro" id="IPR014001">
    <property type="entry name" value="Helicase_ATP-bd"/>
</dbReference>
<dbReference type="Proteomes" id="UP000396862">
    <property type="component" value="Unassembled WGS sequence"/>
</dbReference>
<dbReference type="EMBL" id="BLAU01000001">
    <property type="protein sequence ID" value="GET23410.1"/>
    <property type="molecule type" value="Genomic_DNA"/>
</dbReference>
<keyword evidence="5" id="KW-0347">Helicase</keyword>
<evidence type="ECO:0000259" key="3">
    <source>
        <dbReference type="PROSITE" id="PS51194"/>
    </source>
</evidence>
<dbReference type="InterPro" id="IPR001650">
    <property type="entry name" value="Helicase_C-like"/>
</dbReference>
<evidence type="ECO:0000259" key="2">
    <source>
        <dbReference type="PROSITE" id="PS51192"/>
    </source>
</evidence>
<dbReference type="GO" id="GO:0015616">
    <property type="term" value="F:DNA translocase activity"/>
    <property type="evidence" value="ECO:0007669"/>
    <property type="project" value="TreeGrafter"/>
</dbReference>
<dbReference type="CDD" id="cd18793">
    <property type="entry name" value="SF2_C_SNF"/>
    <property type="match status" value="1"/>
</dbReference>
<evidence type="ECO:0000256" key="1">
    <source>
        <dbReference type="ARBA" id="ARBA00022801"/>
    </source>
</evidence>
<keyword evidence="5" id="KW-0547">Nucleotide-binding</keyword>
<comment type="caution">
    <text evidence="5">The sequence shown here is derived from an EMBL/GenBank/DDBJ whole genome shotgun (WGS) entry which is preliminary data.</text>
</comment>
<dbReference type="InterPro" id="IPR027417">
    <property type="entry name" value="P-loop_NTPase"/>
</dbReference>
<dbReference type="Gene3D" id="3.40.50.10810">
    <property type="entry name" value="Tandem AAA-ATPase domain"/>
    <property type="match status" value="1"/>
</dbReference>
<dbReference type="PROSITE" id="PS51192">
    <property type="entry name" value="HELICASE_ATP_BIND_1"/>
    <property type="match status" value="1"/>
</dbReference>
<dbReference type="InterPro" id="IPR000330">
    <property type="entry name" value="SNF2_N"/>
</dbReference>
<dbReference type="GO" id="GO:0005524">
    <property type="term" value="F:ATP binding"/>
    <property type="evidence" value="ECO:0007669"/>
    <property type="project" value="InterPro"/>
</dbReference>
<dbReference type="Pfam" id="PF00271">
    <property type="entry name" value="Helicase_C"/>
    <property type="match status" value="1"/>
</dbReference>
<dbReference type="AlphaFoldDB" id="A0A2P8CG46"/>
<reference evidence="5 6" key="1">
    <citation type="submission" date="2018-03" db="EMBL/GenBank/DDBJ databases">
        <title>Genomic Encyclopedia of Archaeal and Bacterial Type Strains, Phase II (KMG-II): from individual species to whole genera.</title>
        <authorList>
            <person name="Goeker M."/>
        </authorList>
    </citation>
    <scope>NUCLEOTIDE SEQUENCE [LARGE SCALE GENOMIC DNA]</scope>
    <source>
        <strain evidence="5 6">DSM 27267</strain>
    </source>
</reference>
<proteinExistence type="predicted"/>
<protein>
    <submittedName>
        <fullName evidence="5">Helicase-like protein</fullName>
    </submittedName>
</protein>
<dbReference type="SMART" id="SM00490">
    <property type="entry name" value="HELICc"/>
    <property type="match status" value="1"/>
</dbReference>
<dbReference type="GO" id="GO:0004386">
    <property type="term" value="F:helicase activity"/>
    <property type="evidence" value="ECO:0007669"/>
    <property type="project" value="UniProtKB-KW"/>
</dbReference>
<dbReference type="SMART" id="SM00487">
    <property type="entry name" value="DEXDc"/>
    <property type="match status" value="1"/>
</dbReference>
<name>A0A2P8CG46_9BACT</name>
<dbReference type="Gene3D" id="3.40.50.300">
    <property type="entry name" value="P-loop containing nucleotide triphosphate hydrolases"/>
    <property type="match status" value="1"/>
</dbReference>
<sequence length="979" mass="115317">MSLQFIIAITEHRNLGYVLAPYLVEKKGSNTFYSVVKKIHCHNLDDGDYAYSPTEKKLVSLMEKYSNENLLDRFGNRGGLNDFFKHIDLDTFTKQVVPYIEKQILKCLDLLKEDSIPLYRKESKYSNLYEEDRIELCYRDTSAVFNFERLEHETRYYLTIRYHDQEISLQHRNVILLTNHPCRLLYQGKLYFFDNLAGNKLLPFFEKNYVSIPRSVEDKYYRTFVLSTIRHHQVHAKGFDIVEGNPEKKAILSLEEDQRKNPRLMLKFRYNQRDFPYIDKEMQAVYLRKQNGNYTFYKFERDKNWEKDLLKSLRKMGLVKTSSGLHPEGISDVTSSEYFYSLINWLNNHRQEMEEAGIEIEQHNLDRKYYTGSHTLNIEISDESDWFDIYAYVNFGEFRFPFVRLKKNILNGVREFQLPNGEIAVLPEEWFARYRDIFTLSEADTEHLKLRKHHFPVLENNLGGVHKKYLKKFETLTQEQPEAPEVPQKLNALLRSYQEEGFGWMYHLHQHHFGGCLADDMGLGKTVQTLALLLKTQRKVNGYPTLFDQVEDDKNGKNRQFSKNHQPASLIVLPTSLVHNWEDEILKFAPSLRYYKYIGARRRHKISMQDIIHQHDVILTTYGTVRNDREFLKQYQFYYLILDEGQYIKNSGSKTYRAINDMNASHRLVLTGTPIENSLSDLWSQINFLNRGLLGSLAWFKREFISPIERKNDEEAQKKLQQLIQPFILRRTKEQVARDLPPLSELIRYVDMTPEQKKAYEAEKSSIRNNILSNIEEIGLEKSAFVVLQGLIRLRQLANHPAMIEDNQHIESGKFNEILRMLSILVAEKHKILIFSSFVRQLKLLAKEFETNGWNYSLLTGQTRDRKKVIDDFQNNPDNNIFLISLKAGGVGLNLTSADYVFIVDPWWNPAAEMQAVNRAHRIGQDKKVFVYRFITEGTIEEKIQKLKEKKSSLAEKFINSNNPFRSVSKDELMHLFED</sequence>
<dbReference type="CDD" id="cd18012">
    <property type="entry name" value="DEXQc_arch_SWI2_SNF2"/>
    <property type="match status" value="1"/>
</dbReference>
<evidence type="ECO:0000313" key="6">
    <source>
        <dbReference type="Proteomes" id="UP000240621"/>
    </source>
</evidence>
<gene>
    <name evidence="5" type="ORF">CLV93_103285</name>
    <name evidence="4" type="ORF">JCM18694_36560</name>
</gene>
<dbReference type="PANTHER" id="PTHR45629">
    <property type="entry name" value="SNF2/RAD54 FAMILY MEMBER"/>
    <property type="match status" value="1"/>
</dbReference>
<dbReference type="RefSeq" id="WP_106541693.1">
    <property type="nucleotide sequence ID" value="NZ_BLAU01000001.1"/>
</dbReference>
<evidence type="ECO:0000313" key="4">
    <source>
        <dbReference type="EMBL" id="GET23410.1"/>
    </source>
</evidence>